<protein>
    <submittedName>
        <fullName evidence="2">Uncharacterized protein</fullName>
    </submittedName>
</protein>
<dbReference type="Proteomes" id="UP001189429">
    <property type="component" value="Unassembled WGS sequence"/>
</dbReference>
<sequence>RGGPCVSTARGCQGCRFFAPAPAAPHQARRRELVRRSRRNGRPPAAGAAARSSAMGASVGWAREVRSEGDPRIGEAKLVRRGPRLAVPPALSPRGEAAPPSPPSPRFVLACCRAAHGRRRDPDSRAPRK</sequence>
<keyword evidence="3" id="KW-1185">Reference proteome</keyword>
<proteinExistence type="predicted"/>
<comment type="caution">
    <text evidence="2">The sequence shown here is derived from an EMBL/GenBank/DDBJ whole genome shotgun (WGS) entry which is preliminary data.</text>
</comment>
<evidence type="ECO:0000313" key="2">
    <source>
        <dbReference type="EMBL" id="CAK0821839.1"/>
    </source>
</evidence>
<reference evidence="2" key="1">
    <citation type="submission" date="2023-10" db="EMBL/GenBank/DDBJ databases">
        <authorList>
            <person name="Chen Y."/>
            <person name="Shah S."/>
            <person name="Dougan E. K."/>
            <person name="Thang M."/>
            <person name="Chan C."/>
        </authorList>
    </citation>
    <scope>NUCLEOTIDE SEQUENCE [LARGE SCALE GENOMIC DNA]</scope>
</reference>
<evidence type="ECO:0000313" key="3">
    <source>
        <dbReference type="Proteomes" id="UP001189429"/>
    </source>
</evidence>
<evidence type="ECO:0000256" key="1">
    <source>
        <dbReference type="SAM" id="MobiDB-lite"/>
    </source>
</evidence>
<dbReference type="EMBL" id="CAUYUJ010007746">
    <property type="protein sequence ID" value="CAK0821839.1"/>
    <property type="molecule type" value="Genomic_DNA"/>
</dbReference>
<feature type="compositionally biased region" description="Basic and acidic residues" evidence="1">
    <location>
        <begin position="63"/>
        <end position="78"/>
    </location>
</feature>
<accession>A0ABN9RSC2</accession>
<name>A0ABN9RSC2_9DINO</name>
<organism evidence="2 3">
    <name type="scientific">Prorocentrum cordatum</name>
    <dbReference type="NCBI Taxonomy" id="2364126"/>
    <lineage>
        <taxon>Eukaryota</taxon>
        <taxon>Sar</taxon>
        <taxon>Alveolata</taxon>
        <taxon>Dinophyceae</taxon>
        <taxon>Prorocentrales</taxon>
        <taxon>Prorocentraceae</taxon>
        <taxon>Prorocentrum</taxon>
    </lineage>
</organism>
<feature type="non-terminal residue" evidence="2">
    <location>
        <position position="129"/>
    </location>
</feature>
<feature type="region of interest" description="Disordered" evidence="1">
    <location>
        <begin position="23"/>
        <end position="107"/>
    </location>
</feature>
<feature type="non-terminal residue" evidence="2">
    <location>
        <position position="1"/>
    </location>
</feature>
<gene>
    <name evidence="2" type="ORF">PCOR1329_LOCUS22989</name>
</gene>
<feature type="compositionally biased region" description="Low complexity" evidence="1">
    <location>
        <begin position="42"/>
        <end position="60"/>
    </location>
</feature>